<evidence type="ECO:0000259" key="2">
    <source>
        <dbReference type="Pfam" id="PF25954"/>
    </source>
</evidence>
<protein>
    <submittedName>
        <fullName evidence="3">Efflux RND transporter periplasmic adaptor subunit</fullName>
    </submittedName>
</protein>
<evidence type="ECO:0000313" key="3">
    <source>
        <dbReference type="EMBL" id="MFD1785346.1"/>
    </source>
</evidence>
<sequence length="356" mass="37234">MKLKSSWVFAVGLVGALVLYLVVRSLITAGEAGKAEAKPAAGVDALPTVQVIDVPETQHPHAVVIRGRTEAARAVVVRSETAGVVAATPTTEGAFVRPGQVLCRLAVDARKATLDQARAALRSRQLQHQAATELAAKGYRSETQVLQEKANLDAAAAAVRQAEIALEQVNIRAPFAGVFDRREAEVGTYLAPGQPCGTMIELDPLLIVGDVPETEAAKLNIGAPATAKLVSGQTLSGQIRYVARDADPQTRTYRVEIAARNPGNAARSGLSAEVRLGAGVGPAHRVPVSALVLDAAGRQGVRYVTPDGRVGFSPVRVLEETPEGLWVAGLSGPARVITVGHSYVGEGQKVKVALAR</sequence>
<dbReference type="Gene3D" id="2.40.50.100">
    <property type="match status" value="1"/>
</dbReference>
<name>A0ABW4N689_9CAUL</name>
<dbReference type="Gene3D" id="1.10.287.470">
    <property type="entry name" value="Helix hairpin bin"/>
    <property type="match status" value="1"/>
</dbReference>
<gene>
    <name evidence="3" type="ORF">ACFSC0_18245</name>
</gene>
<proteinExistence type="inferred from homology"/>
<feature type="domain" description="CusB-like beta-barrel" evidence="2">
    <location>
        <begin position="209"/>
        <end position="278"/>
    </location>
</feature>
<comment type="similarity">
    <text evidence="1">Belongs to the membrane fusion protein (MFP) (TC 8.A.1) family.</text>
</comment>
<evidence type="ECO:0000256" key="1">
    <source>
        <dbReference type="ARBA" id="ARBA00009477"/>
    </source>
</evidence>
<dbReference type="Gene3D" id="2.40.420.20">
    <property type="match status" value="1"/>
</dbReference>
<dbReference type="InterPro" id="IPR006143">
    <property type="entry name" value="RND_pump_MFP"/>
</dbReference>
<dbReference type="Gene3D" id="2.40.30.170">
    <property type="match status" value="1"/>
</dbReference>
<dbReference type="PANTHER" id="PTHR30469:SF29">
    <property type="entry name" value="BLR2860 PROTEIN"/>
    <property type="match status" value="1"/>
</dbReference>
<dbReference type="Proteomes" id="UP001597237">
    <property type="component" value="Unassembled WGS sequence"/>
</dbReference>
<dbReference type="PANTHER" id="PTHR30469">
    <property type="entry name" value="MULTIDRUG RESISTANCE PROTEIN MDTA"/>
    <property type="match status" value="1"/>
</dbReference>
<dbReference type="NCBIfam" id="TIGR01730">
    <property type="entry name" value="RND_mfp"/>
    <property type="match status" value="1"/>
</dbReference>
<dbReference type="EMBL" id="JBHUEY010000006">
    <property type="protein sequence ID" value="MFD1785346.1"/>
    <property type="molecule type" value="Genomic_DNA"/>
</dbReference>
<evidence type="ECO:0000313" key="4">
    <source>
        <dbReference type="Proteomes" id="UP001597237"/>
    </source>
</evidence>
<keyword evidence="4" id="KW-1185">Reference proteome</keyword>
<dbReference type="InterPro" id="IPR058792">
    <property type="entry name" value="Beta-barrel_RND_2"/>
</dbReference>
<reference evidence="4" key="1">
    <citation type="journal article" date="2019" name="Int. J. Syst. Evol. Microbiol.">
        <title>The Global Catalogue of Microorganisms (GCM) 10K type strain sequencing project: providing services to taxonomists for standard genome sequencing and annotation.</title>
        <authorList>
            <consortium name="The Broad Institute Genomics Platform"/>
            <consortium name="The Broad Institute Genome Sequencing Center for Infectious Disease"/>
            <person name="Wu L."/>
            <person name="Ma J."/>
        </authorList>
    </citation>
    <scope>NUCLEOTIDE SEQUENCE [LARGE SCALE GENOMIC DNA]</scope>
    <source>
        <strain evidence="4">DFY28</strain>
    </source>
</reference>
<accession>A0ABW4N689</accession>
<dbReference type="SUPFAM" id="SSF111369">
    <property type="entry name" value="HlyD-like secretion proteins"/>
    <property type="match status" value="1"/>
</dbReference>
<comment type="caution">
    <text evidence="3">The sequence shown here is derived from an EMBL/GenBank/DDBJ whole genome shotgun (WGS) entry which is preliminary data.</text>
</comment>
<organism evidence="3 4">
    <name type="scientific">Phenylobacterium terrae</name>
    <dbReference type="NCBI Taxonomy" id="2665495"/>
    <lineage>
        <taxon>Bacteria</taxon>
        <taxon>Pseudomonadati</taxon>
        <taxon>Pseudomonadota</taxon>
        <taxon>Alphaproteobacteria</taxon>
        <taxon>Caulobacterales</taxon>
        <taxon>Caulobacteraceae</taxon>
        <taxon>Phenylobacterium</taxon>
    </lineage>
</organism>
<dbReference type="RefSeq" id="WP_377284173.1">
    <property type="nucleotide sequence ID" value="NZ_JBHRSI010000013.1"/>
</dbReference>
<dbReference type="Pfam" id="PF25954">
    <property type="entry name" value="Beta-barrel_RND_2"/>
    <property type="match status" value="1"/>
</dbReference>